<dbReference type="SUPFAM" id="SSF103473">
    <property type="entry name" value="MFS general substrate transporter"/>
    <property type="match status" value="1"/>
</dbReference>
<reference evidence="8" key="1">
    <citation type="journal article" date="2010" name="Nat. Biotechnol.">
        <title>Draft genome sequence of the oilseed species Ricinus communis.</title>
        <authorList>
            <person name="Chan A.P."/>
            <person name="Crabtree J."/>
            <person name="Zhao Q."/>
            <person name="Lorenzi H."/>
            <person name="Orvis J."/>
            <person name="Puiu D."/>
            <person name="Melake-Berhan A."/>
            <person name="Jones K.M."/>
            <person name="Redman J."/>
            <person name="Chen G."/>
            <person name="Cahoon E.B."/>
            <person name="Gedil M."/>
            <person name="Stanke M."/>
            <person name="Haas B.J."/>
            <person name="Wortman J.R."/>
            <person name="Fraser-Liggett C.M."/>
            <person name="Ravel J."/>
            <person name="Rabinowicz P.D."/>
        </authorList>
    </citation>
    <scope>NUCLEOTIDE SEQUENCE [LARGE SCALE GENOMIC DNA]</scope>
    <source>
        <strain evidence="8">cv. Hale</strain>
    </source>
</reference>
<accession>B9TFZ3</accession>
<dbReference type="Pfam" id="PF03466">
    <property type="entry name" value="LysR_substrate"/>
    <property type="match status" value="1"/>
</dbReference>
<feature type="transmembrane region" description="Helical" evidence="4">
    <location>
        <begin position="59"/>
        <end position="80"/>
    </location>
</feature>
<evidence type="ECO:0000256" key="1">
    <source>
        <dbReference type="ARBA" id="ARBA00023015"/>
    </source>
</evidence>
<evidence type="ECO:0000256" key="2">
    <source>
        <dbReference type="ARBA" id="ARBA00023125"/>
    </source>
</evidence>
<keyword evidence="4" id="KW-1133">Transmembrane helix</keyword>
<dbReference type="GO" id="GO:0003677">
    <property type="term" value="F:DNA binding"/>
    <property type="evidence" value="ECO:0007669"/>
    <property type="project" value="UniProtKB-KW"/>
</dbReference>
<feature type="chain" id="PRO_5002890219" evidence="5">
    <location>
        <begin position="24"/>
        <end position="322"/>
    </location>
</feature>
<dbReference type="EMBL" id="EQ980232">
    <property type="protein sequence ID" value="EEF25221.1"/>
    <property type="molecule type" value="Genomic_DNA"/>
</dbReference>
<feature type="domain" description="LysR substrate-binding" evidence="6">
    <location>
        <begin position="184"/>
        <end position="303"/>
    </location>
</feature>
<feature type="transmembrane region" description="Helical" evidence="4">
    <location>
        <begin position="28"/>
        <end position="47"/>
    </location>
</feature>
<evidence type="ECO:0000256" key="4">
    <source>
        <dbReference type="SAM" id="Phobius"/>
    </source>
</evidence>
<evidence type="ECO:0000256" key="3">
    <source>
        <dbReference type="ARBA" id="ARBA00023163"/>
    </source>
</evidence>
<organism evidence="7 8">
    <name type="scientific">Ricinus communis</name>
    <name type="common">Castor bean</name>
    <dbReference type="NCBI Taxonomy" id="3988"/>
    <lineage>
        <taxon>Eukaryota</taxon>
        <taxon>Viridiplantae</taxon>
        <taxon>Streptophyta</taxon>
        <taxon>Embryophyta</taxon>
        <taxon>Tracheophyta</taxon>
        <taxon>Spermatophyta</taxon>
        <taxon>Magnoliopsida</taxon>
        <taxon>eudicotyledons</taxon>
        <taxon>Gunneridae</taxon>
        <taxon>Pentapetalae</taxon>
        <taxon>rosids</taxon>
        <taxon>fabids</taxon>
        <taxon>Malpighiales</taxon>
        <taxon>Euphorbiaceae</taxon>
        <taxon>Acalyphoideae</taxon>
        <taxon>Acalypheae</taxon>
        <taxon>Ricinus</taxon>
    </lineage>
</organism>
<keyword evidence="4" id="KW-0472">Membrane</keyword>
<dbReference type="Gene3D" id="1.20.1250.20">
    <property type="entry name" value="MFS general substrate transporter like domains"/>
    <property type="match status" value="1"/>
</dbReference>
<dbReference type="PANTHER" id="PTHR30118">
    <property type="entry name" value="HTH-TYPE TRANSCRIPTIONAL REGULATOR LEUO-RELATED"/>
    <property type="match status" value="1"/>
</dbReference>
<feature type="signal peptide" evidence="5">
    <location>
        <begin position="1"/>
        <end position="23"/>
    </location>
</feature>
<dbReference type="Proteomes" id="UP000008311">
    <property type="component" value="Unassembled WGS sequence"/>
</dbReference>
<dbReference type="InParanoid" id="B9TFZ3"/>
<keyword evidence="4" id="KW-0812">Transmembrane</keyword>
<evidence type="ECO:0000313" key="7">
    <source>
        <dbReference type="EMBL" id="EEF25221.1"/>
    </source>
</evidence>
<dbReference type="GO" id="GO:0022857">
    <property type="term" value="F:transmembrane transporter activity"/>
    <property type="evidence" value="ECO:0007669"/>
    <property type="project" value="InterPro"/>
</dbReference>
<dbReference type="InterPro" id="IPR011701">
    <property type="entry name" value="MFS"/>
</dbReference>
<dbReference type="InterPro" id="IPR036259">
    <property type="entry name" value="MFS_trans_sf"/>
</dbReference>
<keyword evidence="8" id="KW-1185">Reference proteome</keyword>
<protein>
    <submittedName>
        <fullName evidence="7">Efflux pump antibiotic resistance protein, putative</fullName>
    </submittedName>
</protein>
<dbReference type="AlphaFoldDB" id="B9TFZ3"/>
<sequence>MVSALIFYGLLFLLSLYFQEGRGWPAWQTGLAFLPLTVMVAGGSFSASRLCRAYGARHVVVGGFLLYALGFAGLLGLANATSYWRVALYFPAIGFGSGVITPAVTAAVMSTVEKSRAGIAAGVLNASRQSGSAFGVATFGALMSAARTPGQGVIMAVLLAIGLSLAAAACWRATLRHGTGDPRRGHALEDAPLTLAAWSEADHLVLVSAGTGHGQVDDWLKQRGVQRRVRLTVPHFMSVGYILQRTDPIVTLPERLASQLAAPFSLSLRALPSKWPAAPIHLPWHARVHQDEGNRWLRERVIDLLADPAIRSRKTKTVQKGS</sequence>
<gene>
    <name evidence="7" type="ORF">RCOM_1906910</name>
</gene>
<keyword evidence="2" id="KW-0238">DNA-binding</keyword>
<evidence type="ECO:0000313" key="8">
    <source>
        <dbReference type="Proteomes" id="UP000008311"/>
    </source>
</evidence>
<keyword evidence="1" id="KW-0805">Transcription regulation</keyword>
<feature type="transmembrane region" description="Helical" evidence="4">
    <location>
        <begin position="86"/>
        <end position="109"/>
    </location>
</feature>
<dbReference type="Pfam" id="PF07690">
    <property type="entry name" value="MFS_1"/>
    <property type="match status" value="1"/>
</dbReference>
<proteinExistence type="predicted"/>
<keyword evidence="3" id="KW-0804">Transcription</keyword>
<evidence type="ECO:0000256" key="5">
    <source>
        <dbReference type="SAM" id="SignalP"/>
    </source>
</evidence>
<name>B9TFZ3_RICCO</name>
<dbReference type="InterPro" id="IPR005119">
    <property type="entry name" value="LysR_subst-bd"/>
</dbReference>
<evidence type="ECO:0000259" key="6">
    <source>
        <dbReference type="Pfam" id="PF03466"/>
    </source>
</evidence>
<dbReference type="InterPro" id="IPR050389">
    <property type="entry name" value="LysR-type_TF"/>
</dbReference>
<dbReference type="PANTHER" id="PTHR30118:SF15">
    <property type="entry name" value="TRANSCRIPTIONAL REGULATORY PROTEIN"/>
    <property type="match status" value="1"/>
</dbReference>
<dbReference type="SUPFAM" id="SSF53850">
    <property type="entry name" value="Periplasmic binding protein-like II"/>
    <property type="match status" value="1"/>
</dbReference>
<feature type="transmembrane region" description="Helical" evidence="4">
    <location>
        <begin position="153"/>
        <end position="174"/>
    </location>
</feature>
<dbReference type="Gene3D" id="3.40.190.10">
    <property type="entry name" value="Periplasmic binding protein-like II"/>
    <property type="match status" value="2"/>
</dbReference>
<keyword evidence="5" id="KW-0732">Signal</keyword>
<feature type="transmembrane region" description="Helical" evidence="4">
    <location>
        <begin position="130"/>
        <end position="147"/>
    </location>
</feature>